<evidence type="ECO:0000256" key="1">
    <source>
        <dbReference type="SAM" id="MobiDB-lite"/>
    </source>
</evidence>
<keyword evidence="2" id="KW-0812">Transmembrane</keyword>
<keyword evidence="4" id="KW-1185">Reference proteome</keyword>
<dbReference type="Proteomes" id="UP000193467">
    <property type="component" value="Unassembled WGS sequence"/>
</dbReference>
<feature type="compositionally biased region" description="Polar residues" evidence="1">
    <location>
        <begin position="24"/>
        <end position="38"/>
    </location>
</feature>
<proteinExistence type="predicted"/>
<name>A0A1Y2DX00_9BASI</name>
<feature type="transmembrane region" description="Helical" evidence="2">
    <location>
        <begin position="75"/>
        <end position="98"/>
    </location>
</feature>
<organism evidence="3 4">
    <name type="scientific">Leucosporidium creatinivorum</name>
    <dbReference type="NCBI Taxonomy" id="106004"/>
    <lineage>
        <taxon>Eukaryota</taxon>
        <taxon>Fungi</taxon>
        <taxon>Dikarya</taxon>
        <taxon>Basidiomycota</taxon>
        <taxon>Pucciniomycotina</taxon>
        <taxon>Microbotryomycetes</taxon>
        <taxon>Leucosporidiales</taxon>
        <taxon>Leucosporidium</taxon>
    </lineage>
</organism>
<gene>
    <name evidence="3" type="ORF">BCR35DRAFT_308757</name>
</gene>
<keyword evidence="2" id="KW-1133">Transmembrane helix</keyword>
<protein>
    <submittedName>
        <fullName evidence="3">Uncharacterized protein</fullName>
    </submittedName>
</protein>
<sequence>MAIKTTPAAEHETETLLQPPPSYNAATTYQIPSSSSAQHPAGPSSLPPHLYHHHEHSHSQESAIQAADRRARRRVLGALAWGFAIWIAVGLITGGIVIDATNRGARVKAQRA</sequence>
<feature type="region of interest" description="Disordered" evidence="1">
    <location>
        <begin position="1"/>
        <end position="66"/>
    </location>
</feature>
<accession>A0A1Y2DX00</accession>
<evidence type="ECO:0000256" key="2">
    <source>
        <dbReference type="SAM" id="Phobius"/>
    </source>
</evidence>
<dbReference type="AlphaFoldDB" id="A0A1Y2DX00"/>
<comment type="caution">
    <text evidence="3">The sequence shown here is derived from an EMBL/GenBank/DDBJ whole genome shotgun (WGS) entry which is preliminary data.</text>
</comment>
<dbReference type="EMBL" id="MCGR01000067">
    <property type="protein sequence ID" value="ORY63801.1"/>
    <property type="molecule type" value="Genomic_DNA"/>
</dbReference>
<reference evidence="3 4" key="1">
    <citation type="submission" date="2016-07" db="EMBL/GenBank/DDBJ databases">
        <title>Pervasive Adenine N6-methylation of Active Genes in Fungi.</title>
        <authorList>
            <consortium name="DOE Joint Genome Institute"/>
            <person name="Mondo S.J."/>
            <person name="Dannebaum R.O."/>
            <person name="Kuo R.C."/>
            <person name="Labutti K."/>
            <person name="Haridas S."/>
            <person name="Kuo A."/>
            <person name="Salamov A."/>
            <person name="Ahrendt S.R."/>
            <person name="Lipzen A."/>
            <person name="Sullivan W."/>
            <person name="Andreopoulos W.B."/>
            <person name="Clum A."/>
            <person name="Lindquist E."/>
            <person name="Daum C."/>
            <person name="Ramamoorthy G.K."/>
            <person name="Gryganskyi A."/>
            <person name="Culley D."/>
            <person name="Magnuson J.K."/>
            <person name="James T.Y."/>
            <person name="O'Malley M.A."/>
            <person name="Stajich J.E."/>
            <person name="Spatafora J.W."/>
            <person name="Visel A."/>
            <person name="Grigoriev I.V."/>
        </authorList>
    </citation>
    <scope>NUCLEOTIDE SEQUENCE [LARGE SCALE GENOMIC DNA]</scope>
    <source>
        <strain evidence="3 4">62-1032</strain>
    </source>
</reference>
<dbReference type="InParanoid" id="A0A1Y2DX00"/>
<evidence type="ECO:0000313" key="3">
    <source>
        <dbReference type="EMBL" id="ORY63801.1"/>
    </source>
</evidence>
<evidence type="ECO:0000313" key="4">
    <source>
        <dbReference type="Proteomes" id="UP000193467"/>
    </source>
</evidence>
<keyword evidence="2" id="KW-0472">Membrane</keyword>